<gene>
    <name evidence="2" type="ORF">MVEN_01843900</name>
</gene>
<evidence type="ECO:0000313" key="3">
    <source>
        <dbReference type="Proteomes" id="UP000620124"/>
    </source>
</evidence>
<evidence type="ECO:0000313" key="2">
    <source>
        <dbReference type="EMBL" id="KAF7341097.1"/>
    </source>
</evidence>
<comment type="caution">
    <text evidence="2">The sequence shown here is derived from an EMBL/GenBank/DDBJ whole genome shotgun (WGS) entry which is preliminary data.</text>
</comment>
<feature type="region of interest" description="Disordered" evidence="1">
    <location>
        <begin position="332"/>
        <end position="383"/>
    </location>
</feature>
<organism evidence="2 3">
    <name type="scientific">Mycena venus</name>
    <dbReference type="NCBI Taxonomy" id="2733690"/>
    <lineage>
        <taxon>Eukaryota</taxon>
        <taxon>Fungi</taxon>
        <taxon>Dikarya</taxon>
        <taxon>Basidiomycota</taxon>
        <taxon>Agaricomycotina</taxon>
        <taxon>Agaricomycetes</taxon>
        <taxon>Agaricomycetidae</taxon>
        <taxon>Agaricales</taxon>
        <taxon>Marasmiineae</taxon>
        <taxon>Mycenaceae</taxon>
        <taxon>Mycena</taxon>
    </lineage>
</organism>
<keyword evidence="3" id="KW-1185">Reference proteome</keyword>
<feature type="compositionally biased region" description="Polar residues" evidence="1">
    <location>
        <begin position="372"/>
        <end position="383"/>
    </location>
</feature>
<feature type="compositionally biased region" description="Basic and acidic residues" evidence="1">
    <location>
        <begin position="335"/>
        <end position="352"/>
    </location>
</feature>
<dbReference type="EMBL" id="JACAZI010000018">
    <property type="protein sequence ID" value="KAF7341097.1"/>
    <property type="molecule type" value="Genomic_DNA"/>
</dbReference>
<feature type="region of interest" description="Disordered" evidence="1">
    <location>
        <begin position="230"/>
        <end position="280"/>
    </location>
</feature>
<dbReference type="OrthoDB" id="10250320at2759"/>
<name>A0A8H7CM81_9AGAR</name>
<feature type="region of interest" description="Disordered" evidence="1">
    <location>
        <begin position="47"/>
        <end position="143"/>
    </location>
</feature>
<feature type="compositionally biased region" description="Polar residues" evidence="1">
    <location>
        <begin position="61"/>
        <end position="77"/>
    </location>
</feature>
<feature type="compositionally biased region" description="Low complexity" evidence="1">
    <location>
        <begin position="256"/>
        <end position="276"/>
    </location>
</feature>
<feature type="compositionally biased region" description="Polar residues" evidence="1">
    <location>
        <begin position="102"/>
        <end position="115"/>
    </location>
</feature>
<evidence type="ECO:0000256" key="1">
    <source>
        <dbReference type="SAM" id="MobiDB-lite"/>
    </source>
</evidence>
<protein>
    <submittedName>
        <fullName evidence="2">Cyclin N-terminal domain-containing protein</fullName>
    </submittedName>
</protein>
<accession>A0A8H7CM81</accession>
<reference evidence="2" key="1">
    <citation type="submission" date="2020-05" db="EMBL/GenBank/DDBJ databases">
        <title>Mycena genomes resolve the evolution of fungal bioluminescence.</title>
        <authorList>
            <person name="Tsai I.J."/>
        </authorList>
    </citation>
    <scope>NUCLEOTIDE SEQUENCE</scope>
    <source>
        <strain evidence="2">CCC161011</strain>
    </source>
</reference>
<sequence length="383" mass="42259">MPTESANTQFQAFKDIKFSTFYAGHELRNSYRIPLLYVELNVFVDGNEETPDNPHDEESPIETSSEDNGAVQSQYSDKGSLPGPIQNEADNSSISDEERITETQMDGGNRAAQTQDSDKAGPSLNKADNSSTSDEESPTDTRLDDAVVMQSITGKQYSSMHPASLVDPATHAPALMQLLDIKLDRHVIDYVVDCVSETVDYAMGRSSSLTFRTQSPLPPQIRLLHQHRPLPCQSHPRHPPCLSRLHPPRPAPTSPSPSRSGPSSASFSAPSSSHPSLFGKRDVGRMEREFLDVLDWELGVQEADLLAHHEGLVGAQERAFIASRAPLLTTRVKTPTKDDDRADTQPQDERPRARAVLPAVEPREHGRRPCSCTAQAQQWEQVP</sequence>
<dbReference type="AlphaFoldDB" id="A0A8H7CM81"/>
<proteinExistence type="predicted"/>
<dbReference type="Proteomes" id="UP000620124">
    <property type="component" value="Unassembled WGS sequence"/>
</dbReference>